<dbReference type="OrthoDB" id="2423964at2759"/>
<dbReference type="InterPro" id="IPR045864">
    <property type="entry name" value="aa-tRNA-synth_II/BPL/LPL"/>
</dbReference>
<evidence type="ECO:0000256" key="13">
    <source>
        <dbReference type="HAMAP-Rule" id="MF_03133"/>
    </source>
</evidence>
<dbReference type="FunFam" id="3.30.980.10:FF:000004">
    <property type="entry name" value="Alanine--tRNA ligase, cytoplasmic"/>
    <property type="match status" value="1"/>
</dbReference>
<dbReference type="Gene3D" id="3.30.930.10">
    <property type="entry name" value="Bira Bifunctional Protein, Domain 2"/>
    <property type="match status" value="1"/>
</dbReference>
<dbReference type="SUPFAM" id="SSF55186">
    <property type="entry name" value="ThrRS/AlaRS common domain"/>
    <property type="match status" value="1"/>
</dbReference>
<evidence type="ECO:0000313" key="16">
    <source>
        <dbReference type="EMBL" id="EJK71470.1"/>
    </source>
</evidence>
<dbReference type="EC" id="6.1.1.7" evidence="13"/>
<keyword evidence="8 13" id="KW-0067">ATP-binding</keyword>
<evidence type="ECO:0000256" key="2">
    <source>
        <dbReference type="ARBA" id="ARBA00008429"/>
    </source>
</evidence>
<dbReference type="GO" id="GO:0004813">
    <property type="term" value="F:alanine-tRNA ligase activity"/>
    <property type="evidence" value="ECO:0007669"/>
    <property type="project" value="UniProtKB-UniRule"/>
</dbReference>
<keyword evidence="10 13" id="KW-0648">Protein biosynthesis</keyword>
<organism evidence="16 17">
    <name type="scientific">Thalassiosira oceanica</name>
    <name type="common">Marine diatom</name>
    <dbReference type="NCBI Taxonomy" id="159749"/>
    <lineage>
        <taxon>Eukaryota</taxon>
        <taxon>Sar</taxon>
        <taxon>Stramenopiles</taxon>
        <taxon>Ochrophyta</taxon>
        <taxon>Bacillariophyta</taxon>
        <taxon>Coscinodiscophyceae</taxon>
        <taxon>Thalassiosirophycidae</taxon>
        <taxon>Thalassiosirales</taxon>
        <taxon>Thalassiosiraceae</taxon>
        <taxon>Thalassiosira</taxon>
    </lineage>
</organism>
<keyword evidence="4 13" id="KW-0436">Ligase</keyword>
<keyword evidence="17" id="KW-1185">Reference proteome</keyword>
<gene>
    <name evidence="16" type="ORF">THAOC_07085</name>
</gene>
<dbReference type="InterPro" id="IPR018163">
    <property type="entry name" value="Thr/Ala-tRNA-synth_IIc_edit"/>
</dbReference>
<dbReference type="GO" id="GO:0009507">
    <property type="term" value="C:chloroplast"/>
    <property type="evidence" value="ECO:0007669"/>
    <property type="project" value="UniProtKB-SubCell"/>
</dbReference>
<dbReference type="HAMAP" id="MF_00036_B">
    <property type="entry name" value="Ala_tRNA_synth_B"/>
    <property type="match status" value="1"/>
</dbReference>
<evidence type="ECO:0000256" key="10">
    <source>
        <dbReference type="ARBA" id="ARBA00022917"/>
    </source>
</evidence>
<dbReference type="Proteomes" id="UP000266841">
    <property type="component" value="Unassembled WGS sequence"/>
</dbReference>
<dbReference type="InterPro" id="IPR018165">
    <property type="entry name" value="Ala-tRNA-synth_IIc_core"/>
</dbReference>
<evidence type="ECO:0000256" key="3">
    <source>
        <dbReference type="ARBA" id="ARBA00022555"/>
    </source>
</evidence>
<name>K0T152_THAOC</name>
<evidence type="ECO:0000256" key="1">
    <source>
        <dbReference type="ARBA" id="ARBA00004229"/>
    </source>
</evidence>
<keyword evidence="13" id="KW-0963">Cytoplasm</keyword>
<evidence type="ECO:0000256" key="7">
    <source>
        <dbReference type="ARBA" id="ARBA00022833"/>
    </source>
</evidence>
<evidence type="ECO:0000256" key="4">
    <source>
        <dbReference type="ARBA" id="ARBA00022598"/>
    </source>
</evidence>
<dbReference type="NCBIfam" id="TIGR00344">
    <property type="entry name" value="alaS"/>
    <property type="match status" value="1"/>
</dbReference>
<dbReference type="PANTHER" id="PTHR11777">
    <property type="entry name" value="ALANYL-TRNA SYNTHETASE"/>
    <property type="match status" value="1"/>
</dbReference>
<evidence type="ECO:0000256" key="5">
    <source>
        <dbReference type="ARBA" id="ARBA00022723"/>
    </source>
</evidence>
<dbReference type="eggNOG" id="KOG0188">
    <property type="taxonomic scope" value="Eukaryota"/>
</dbReference>
<dbReference type="InterPro" id="IPR018164">
    <property type="entry name" value="Ala-tRNA-synth_IIc_N"/>
</dbReference>
<feature type="region of interest" description="Disordered" evidence="14">
    <location>
        <begin position="39"/>
        <end position="120"/>
    </location>
</feature>
<dbReference type="SUPFAM" id="SSF101353">
    <property type="entry name" value="Putative anticodon-binding domain of alanyl-tRNA synthetase (AlaRS)"/>
    <property type="match status" value="1"/>
</dbReference>
<comment type="caution">
    <text evidence="16">The sequence shown here is derived from an EMBL/GenBank/DDBJ whole genome shotgun (WGS) entry which is preliminary data.</text>
</comment>
<dbReference type="Gene3D" id="3.30.980.10">
    <property type="entry name" value="Threonyl-trna Synthetase, Chain A, domain 2"/>
    <property type="match status" value="1"/>
</dbReference>
<dbReference type="Gene3D" id="3.10.310.40">
    <property type="match status" value="1"/>
</dbReference>
<dbReference type="GO" id="GO:0005739">
    <property type="term" value="C:mitochondrion"/>
    <property type="evidence" value="ECO:0007669"/>
    <property type="project" value="UniProtKB-SubCell"/>
</dbReference>
<dbReference type="InterPro" id="IPR009000">
    <property type="entry name" value="Transl_B-barrel_sf"/>
</dbReference>
<sequence length="1072" mass="116547">MFVGSAGAVDSETGRIFLSDSRADLFVLLSLPPLSSFRSVISNPVPPRVGAGRPSEIERDKRKKKKKQRKQTGTGVRDGRPPIRLEARTTLADTSSSTHTSQSKAMTSEDGPKPSTTEWPMDKVRSTFISFFERNGHTFWRSSPCVPYDDPTLLFTNAGMNQYKPLFLGTVDPNVEMAGLKRACNSQKCIRAGGKHNDLDDVGKDVYHHTFFEMLGNWSFGDYFKKEAIEMAWKCLTEEFGLDPERLYATYFGGDESTPCDDEARDIWLQFLPAERVLPFDAKDNFWEMGATGPCGPCTEIHYDRIGNRDAASLVNADLPDVIEIWNNVFIQFNREADGSLRPLPAQHVDTGMGFERLTSILQGVDSNYDTDIFIPLFDAIRSITGARPYAGKIGSEDEGYVDMAYRVVADHVRTLSFAIADGAVPSNDGRGYVLRRVLRRAVRYGRQNLNAELGFFAKLVRTLVDLMGDTFPELREKEEYITSVIREEEESFSKTVDKGIVEFKKMCDALGDQKTFPGADAFTLFAERGFPVDLTELMCEERGLVLDTAGFDAKLKEEQDKSKEAHLKKMSAGTGKDMRLVAEQTSHLVGKGVDPTDDSAKYVWDDDLTGSTVKALFVGRNETEDGVGFVDSITPESGAVGIVLDKTNFYGEAGGQIYDTGSIVAASGATIEVTNVQVYGSFVLHLGEVKSGTVTVDESATCKVDYARRSPVAANHTMTHVLNHALRDVLVTRAESSSAGAAVDQKGSLCDESKLRFDFSWSGALTADQLAAVERMCVETIERGVPVDTLVAALDDARSISSLRAVFGETYPDPVRVVAVSSSPISDMLANPSDERWNDYSVEFCGGTHLKNTSEAKGFVLLSEEGIAKGIRRITAVTMKDAADATARAAEFEGRVVEAGKLDGFALEAQVKLLTVELGGLSISAAMKMTLRDTLGSYGKRVVAWKKKNAAEQTSRVVDQVVEAAGSSSGDKVVIRCDFGCDGKVAKAVTAAYGKKVKDKALMLVSADESSDRYMVVAFAPKGMKGVDCKAWAAAATEGTGAKGGGKKDSANFSVQGVSTIGGVLEKARSF</sequence>
<keyword evidence="3 13" id="KW-0820">tRNA-binding</keyword>
<dbReference type="PRINTS" id="PR00980">
    <property type="entry name" value="TRNASYNTHALA"/>
</dbReference>
<dbReference type="InterPro" id="IPR012947">
    <property type="entry name" value="tRNA_SAD"/>
</dbReference>
<comment type="function">
    <text evidence="13">Catalyzes the attachment of alanine to tRNA(Ala) in a two-step reaction: alanine is first activated by ATP to form Ala-AMP and then transferred to the acceptor end of tRNA(Ala). Also edits incorrectly charged tRNA(Ala) via its editing domain.</text>
</comment>
<protein>
    <recommendedName>
        <fullName evidence="13">Alanine--tRNA ligase</fullName>
        <ecNumber evidence="13">6.1.1.7</ecNumber>
    </recommendedName>
    <alternativeName>
        <fullName evidence="13">Alanyl-tRNA synthetase</fullName>
        <shortName evidence="13">AlaRS</shortName>
    </alternativeName>
</protein>
<dbReference type="GO" id="GO:0002161">
    <property type="term" value="F:aminoacyl-tRNA deacylase activity"/>
    <property type="evidence" value="ECO:0007669"/>
    <property type="project" value="TreeGrafter"/>
</dbReference>
<evidence type="ECO:0000256" key="6">
    <source>
        <dbReference type="ARBA" id="ARBA00022741"/>
    </source>
</evidence>
<comment type="domain">
    <text evidence="13">Consists of three domains; the N-terminal catalytic domain, the editing domain and the C-terminal C-Ala domain. The editing domain removes incorrectly charged amino acids, while the C-Ala domain, along with tRNA(Ala), serves as a bridge to cooperatively bring together the editing and aminoacylation centers thus stimulating deacylation of misacylated tRNAs.</text>
</comment>
<keyword evidence="7 13" id="KW-0862">Zinc</keyword>
<keyword evidence="13" id="KW-0496">Mitochondrion</keyword>
<dbReference type="PROSITE" id="PS50860">
    <property type="entry name" value="AA_TRNA_LIGASE_II_ALA"/>
    <property type="match status" value="1"/>
</dbReference>
<dbReference type="Pfam" id="PF07973">
    <property type="entry name" value="tRNA_SAD"/>
    <property type="match status" value="1"/>
</dbReference>
<dbReference type="InterPro" id="IPR018162">
    <property type="entry name" value="Ala-tRNA-ligase_IIc_anticod-bd"/>
</dbReference>
<dbReference type="GO" id="GO:0000049">
    <property type="term" value="F:tRNA binding"/>
    <property type="evidence" value="ECO:0007669"/>
    <property type="project" value="UniProtKB-KW"/>
</dbReference>
<dbReference type="SUPFAM" id="SSF55681">
    <property type="entry name" value="Class II aaRS and biotin synthetases"/>
    <property type="match status" value="1"/>
</dbReference>
<keyword evidence="11 13" id="KW-0030">Aminoacyl-tRNA synthetase</keyword>
<dbReference type="Pfam" id="PF26023">
    <property type="entry name" value="ALA1"/>
    <property type="match status" value="1"/>
</dbReference>
<comment type="cofactor">
    <cofactor evidence="13">
        <name>Zn(2+)</name>
        <dbReference type="ChEBI" id="CHEBI:29105"/>
    </cofactor>
    <text evidence="13">Binds 1 zinc ion per subunit.</text>
</comment>
<evidence type="ECO:0000256" key="12">
    <source>
        <dbReference type="ARBA" id="ARBA00048300"/>
    </source>
</evidence>
<dbReference type="SUPFAM" id="SSF50447">
    <property type="entry name" value="Translation proteins"/>
    <property type="match status" value="1"/>
</dbReference>
<feature type="domain" description="Alanyl-transfer RNA synthetases family profile" evidence="15">
    <location>
        <begin position="119"/>
        <end position="889"/>
    </location>
</feature>
<comment type="similarity">
    <text evidence="2">Belongs to the class-II aminoacyl-tRNA synthetase family. Alax-L subfamily.</text>
</comment>
<dbReference type="EMBL" id="AGNL01007186">
    <property type="protein sequence ID" value="EJK71470.1"/>
    <property type="molecule type" value="Genomic_DNA"/>
</dbReference>
<dbReference type="InterPro" id="IPR059090">
    <property type="entry name" value="ALA1_helical"/>
</dbReference>
<dbReference type="CDD" id="cd00673">
    <property type="entry name" value="AlaRS_core"/>
    <property type="match status" value="1"/>
</dbReference>
<dbReference type="OMA" id="NKKDNFW"/>
<dbReference type="GO" id="GO:0005524">
    <property type="term" value="F:ATP binding"/>
    <property type="evidence" value="ECO:0007669"/>
    <property type="project" value="UniProtKB-UniRule"/>
</dbReference>
<dbReference type="GO" id="GO:0070143">
    <property type="term" value="P:mitochondrial alanyl-tRNA aminoacylation"/>
    <property type="evidence" value="ECO:0007669"/>
    <property type="project" value="UniProtKB-UniRule"/>
</dbReference>
<dbReference type="FunFam" id="3.30.930.10:FF:000011">
    <property type="entry name" value="Alanine--tRNA ligase, cytoplasmic"/>
    <property type="match status" value="1"/>
</dbReference>
<keyword evidence="6 13" id="KW-0547">Nucleotide-binding</keyword>
<dbReference type="InterPro" id="IPR002318">
    <property type="entry name" value="Ala-tRNA-lgiase_IIc"/>
</dbReference>
<dbReference type="SMART" id="SM00863">
    <property type="entry name" value="tRNA_SAD"/>
    <property type="match status" value="1"/>
</dbReference>
<evidence type="ECO:0000256" key="9">
    <source>
        <dbReference type="ARBA" id="ARBA00022884"/>
    </source>
</evidence>
<comment type="catalytic activity">
    <reaction evidence="12 13">
        <text>tRNA(Ala) + L-alanine + ATP = L-alanyl-tRNA(Ala) + AMP + diphosphate</text>
        <dbReference type="Rhea" id="RHEA:12540"/>
        <dbReference type="Rhea" id="RHEA-COMP:9657"/>
        <dbReference type="Rhea" id="RHEA-COMP:9923"/>
        <dbReference type="ChEBI" id="CHEBI:30616"/>
        <dbReference type="ChEBI" id="CHEBI:33019"/>
        <dbReference type="ChEBI" id="CHEBI:57972"/>
        <dbReference type="ChEBI" id="CHEBI:78442"/>
        <dbReference type="ChEBI" id="CHEBI:78497"/>
        <dbReference type="ChEBI" id="CHEBI:456215"/>
        <dbReference type="EC" id="6.1.1.7"/>
    </reaction>
</comment>
<dbReference type="GO" id="GO:0008270">
    <property type="term" value="F:zinc ion binding"/>
    <property type="evidence" value="ECO:0007669"/>
    <property type="project" value="UniProtKB-UniRule"/>
</dbReference>
<reference evidence="16 17" key="1">
    <citation type="journal article" date="2012" name="Genome Biol.">
        <title>Genome and low-iron response of an oceanic diatom adapted to chronic iron limitation.</title>
        <authorList>
            <person name="Lommer M."/>
            <person name="Specht M."/>
            <person name="Roy A.S."/>
            <person name="Kraemer L."/>
            <person name="Andreson R."/>
            <person name="Gutowska M.A."/>
            <person name="Wolf J."/>
            <person name="Bergner S.V."/>
            <person name="Schilhabel M.B."/>
            <person name="Klostermeier U.C."/>
            <person name="Beiko R.G."/>
            <person name="Rosenstiel P."/>
            <person name="Hippler M."/>
            <person name="Laroche J."/>
        </authorList>
    </citation>
    <scope>NUCLEOTIDE SEQUENCE [LARGE SCALE GENOMIC DNA]</scope>
    <source>
        <strain evidence="16 17">CCMP1005</strain>
    </source>
</reference>
<feature type="binding site" evidence="13">
    <location>
        <position position="717"/>
    </location>
    <ligand>
        <name>Zn(2+)</name>
        <dbReference type="ChEBI" id="CHEBI:29105"/>
    </ligand>
</feature>
<evidence type="ECO:0000256" key="14">
    <source>
        <dbReference type="SAM" id="MobiDB-lite"/>
    </source>
</evidence>
<dbReference type="AlphaFoldDB" id="K0T152"/>
<dbReference type="InterPro" id="IPR023033">
    <property type="entry name" value="Ala_tRNA_ligase_euk/bac"/>
</dbReference>
<feature type="compositionally biased region" description="Basic and acidic residues" evidence="14">
    <location>
        <begin position="77"/>
        <end position="87"/>
    </location>
</feature>
<feature type="compositionally biased region" description="Polar residues" evidence="14">
    <location>
        <begin position="91"/>
        <end position="106"/>
    </location>
</feature>
<dbReference type="InterPro" id="IPR050058">
    <property type="entry name" value="Ala-tRNA_ligase"/>
</dbReference>
<dbReference type="PANTHER" id="PTHR11777:SF9">
    <property type="entry name" value="ALANINE--TRNA LIGASE, CYTOPLASMIC"/>
    <property type="match status" value="1"/>
</dbReference>
<comment type="subcellular location">
    <subcellularLocation>
        <location evidence="13">Mitochondrion</location>
    </subcellularLocation>
    <subcellularLocation>
        <location evidence="13">Cytoplasm</location>
    </subcellularLocation>
    <subcellularLocation>
        <location evidence="1">Plastid</location>
        <location evidence="1">Chloroplast</location>
    </subcellularLocation>
</comment>
<feature type="binding site" evidence="13">
    <location>
        <position position="846"/>
    </location>
    <ligand>
        <name>Zn(2+)</name>
        <dbReference type="ChEBI" id="CHEBI:29105"/>
    </ligand>
</feature>
<dbReference type="Pfam" id="PF01411">
    <property type="entry name" value="tRNA-synt_2c"/>
    <property type="match status" value="1"/>
</dbReference>
<comment type="subunit">
    <text evidence="13">Monomer.</text>
</comment>
<accession>K0T152</accession>
<feature type="binding site" evidence="13">
    <location>
        <position position="721"/>
    </location>
    <ligand>
        <name>Zn(2+)</name>
        <dbReference type="ChEBI" id="CHEBI:29105"/>
    </ligand>
</feature>
<evidence type="ECO:0000259" key="15">
    <source>
        <dbReference type="PROSITE" id="PS50860"/>
    </source>
</evidence>
<evidence type="ECO:0000313" key="17">
    <source>
        <dbReference type="Proteomes" id="UP000266841"/>
    </source>
</evidence>
<keyword evidence="9 13" id="KW-0694">RNA-binding</keyword>
<evidence type="ECO:0000256" key="11">
    <source>
        <dbReference type="ARBA" id="ARBA00023146"/>
    </source>
</evidence>
<proteinExistence type="inferred from homology"/>
<dbReference type="Gene3D" id="2.40.30.130">
    <property type="match status" value="1"/>
</dbReference>
<keyword evidence="5 13" id="KW-0479">Metal-binding</keyword>
<feature type="binding site" evidence="13">
    <location>
        <position position="850"/>
    </location>
    <ligand>
        <name>Zn(2+)</name>
        <dbReference type="ChEBI" id="CHEBI:29105"/>
    </ligand>
</feature>
<feature type="compositionally biased region" description="Basic residues" evidence="14">
    <location>
        <begin position="61"/>
        <end position="70"/>
    </location>
</feature>
<evidence type="ECO:0000256" key="8">
    <source>
        <dbReference type="ARBA" id="ARBA00022840"/>
    </source>
</evidence>